<comment type="caution">
    <text evidence="5">The sequence shown here is derived from an EMBL/GenBank/DDBJ whole genome shotgun (WGS) entry which is preliminary data.</text>
</comment>
<organism evidence="5 6">
    <name type="scientific">Arsenicicoccus piscis</name>
    <dbReference type="NCBI Taxonomy" id="673954"/>
    <lineage>
        <taxon>Bacteria</taxon>
        <taxon>Bacillati</taxon>
        <taxon>Actinomycetota</taxon>
        <taxon>Actinomycetes</taxon>
        <taxon>Micrococcales</taxon>
        <taxon>Intrasporangiaceae</taxon>
        <taxon>Arsenicicoccus</taxon>
    </lineage>
</organism>
<dbReference type="EMBL" id="BSUJ01000003">
    <property type="protein sequence ID" value="GMA22078.1"/>
    <property type="molecule type" value="Genomic_DNA"/>
</dbReference>
<evidence type="ECO:0000259" key="3">
    <source>
        <dbReference type="Pfam" id="PF05368"/>
    </source>
</evidence>
<evidence type="ECO:0000256" key="2">
    <source>
        <dbReference type="ARBA" id="ARBA00023002"/>
    </source>
</evidence>
<sequence>MSTKKTIALAGATGHLGGLIAGELLSNPDVQLRILVRPASRAKAADLEARGAEVVEGDLSDEAALAALTKDAYTVVSAIQGGPDEIIGGQTRLLAAAKAAGVRRFVPSDFSLDMFTVPEGGIVTADMRRAFARIADEQRGDVEVVHVLIGGFLDRGVLFGFIRVIDPEAKTAYVWGEGQYPTDWTTYADTARYTAAVAVDDEPIGSTFKAAGDTLDFPGVVAAYEEASGSTLTVERLGSLEDLDARIAELTSVPDADLRSYLPLMYYRAQLRGQGQLEPTQNDRYPHITPTTIRDYVRAEGL</sequence>
<keyword evidence="6" id="KW-1185">Reference proteome</keyword>
<name>A0ABQ6HU80_9MICO</name>
<gene>
    <name evidence="4" type="ORF">GCM10025862_12280</name>
    <name evidence="5" type="ORF">GCM10025862_41000</name>
</gene>
<dbReference type="PANTHER" id="PTHR47706:SF9">
    <property type="entry name" value="NMRA-LIKE DOMAIN-CONTAINING PROTEIN-RELATED"/>
    <property type="match status" value="1"/>
</dbReference>
<feature type="domain" description="NmrA-like" evidence="3">
    <location>
        <begin position="3"/>
        <end position="113"/>
    </location>
</feature>
<reference evidence="5" key="3">
    <citation type="submission" date="2023-02" db="EMBL/GenBank/DDBJ databases">
        <authorList>
            <person name="Sun Q."/>
            <person name="Mori K."/>
        </authorList>
    </citation>
    <scope>NUCLEOTIDE SEQUENCE</scope>
    <source>
        <strain evidence="5">NBRC 105830</strain>
    </source>
</reference>
<evidence type="ECO:0000313" key="6">
    <source>
        <dbReference type="Proteomes" id="UP001157109"/>
    </source>
</evidence>
<reference evidence="6" key="2">
    <citation type="journal article" date="2019" name="Int. J. Syst. Evol. Microbiol.">
        <title>The Global Catalogue of Microorganisms (GCM) 10K type strain sequencing project: providing services to taxonomists for standard genome sequencing and annotation.</title>
        <authorList>
            <consortium name="The Broad Institute Genomics Platform"/>
            <consortium name="The Broad Institute Genome Sequencing Center for Infectious Disease"/>
            <person name="Wu L."/>
            <person name="Ma J."/>
        </authorList>
    </citation>
    <scope>NUCLEOTIDE SEQUENCE [LARGE SCALE GENOMIC DNA]</scope>
    <source>
        <strain evidence="6">NBRC 105830</strain>
    </source>
</reference>
<keyword evidence="2" id="KW-0560">Oxidoreductase</keyword>
<accession>A0ABQ6HU80</accession>
<dbReference type="PANTHER" id="PTHR47706">
    <property type="entry name" value="NMRA-LIKE FAMILY PROTEIN"/>
    <property type="match status" value="1"/>
</dbReference>
<dbReference type="InterPro" id="IPR008030">
    <property type="entry name" value="NmrA-like"/>
</dbReference>
<dbReference type="InterPro" id="IPR036291">
    <property type="entry name" value="NAD(P)-bd_dom_sf"/>
</dbReference>
<dbReference type="RefSeq" id="WP_241441909.1">
    <property type="nucleotide sequence ID" value="NZ_BSUJ01000001.1"/>
</dbReference>
<dbReference type="Proteomes" id="UP001157109">
    <property type="component" value="Unassembled WGS sequence"/>
</dbReference>
<proteinExistence type="predicted"/>
<evidence type="ECO:0000313" key="4">
    <source>
        <dbReference type="EMBL" id="GMA19207.1"/>
    </source>
</evidence>
<dbReference type="Pfam" id="PF05368">
    <property type="entry name" value="NmrA"/>
    <property type="match status" value="1"/>
</dbReference>
<evidence type="ECO:0000256" key="1">
    <source>
        <dbReference type="ARBA" id="ARBA00022857"/>
    </source>
</evidence>
<dbReference type="SUPFAM" id="SSF51735">
    <property type="entry name" value="NAD(P)-binding Rossmann-fold domains"/>
    <property type="match status" value="1"/>
</dbReference>
<dbReference type="Gene3D" id="3.90.25.10">
    <property type="entry name" value="UDP-galactose 4-epimerase, domain 1"/>
    <property type="match status" value="1"/>
</dbReference>
<keyword evidence="1" id="KW-0521">NADP</keyword>
<dbReference type="InterPro" id="IPR051609">
    <property type="entry name" value="NmrA/Isoflavone_reductase-like"/>
</dbReference>
<evidence type="ECO:0000313" key="5">
    <source>
        <dbReference type="EMBL" id="GMA22078.1"/>
    </source>
</evidence>
<dbReference type="EMBL" id="BSUJ01000001">
    <property type="protein sequence ID" value="GMA19207.1"/>
    <property type="molecule type" value="Genomic_DNA"/>
</dbReference>
<dbReference type="Gene3D" id="3.40.50.720">
    <property type="entry name" value="NAD(P)-binding Rossmann-like Domain"/>
    <property type="match status" value="1"/>
</dbReference>
<reference evidence="5" key="1">
    <citation type="journal article" date="2014" name="Int. J. Syst. Evol. Microbiol.">
        <title>Complete genome of a new Firmicutes species belonging to the dominant human colonic microbiota ('Ruminococcus bicirculans') reveals two chromosomes and a selective capacity to utilize plant glucans.</title>
        <authorList>
            <consortium name="NISC Comparative Sequencing Program"/>
            <person name="Wegmann U."/>
            <person name="Louis P."/>
            <person name="Goesmann A."/>
            <person name="Henrissat B."/>
            <person name="Duncan S.H."/>
            <person name="Flint H.J."/>
        </authorList>
    </citation>
    <scope>NUCLEOTIDE SEQUENCE</scope>
    <source>
        <strain evidence="5">NBRC 105830</strain>
    </source>
</reference>
<protein>
    <recommendedName>
        <fullName evidence="3">NmrA-like domain-containing protein</fullName>
    </recommendedName>
</protein>